<dbReference type="InterPro" id="IPR051230">
    <property type="entry name" value="APP-Binding"/>
</dbReference>
<evidence type="ECO:0000313" key="5">
    <source>
        <dbReference type="Proteomes" id="UP000678499"/>
    </source>
</evidence>
<dbReference type="InterPro" id="IPR011993">
    <property type="entry name" value="PH-like_dom_sf"/>
</dbReference>
<keyword evidence="1" id="KW-0813">Transport</keyword>
<name>A0A7R9BFA6_9CRUS</name>
<dbReference type="Gene3D" id="2.30.29.30">
    <property type="entry name" value="Pleckstrin-homology domain (PH domain)/Phosphotyrosine-binding domain (PTB)"/>
    <property type="match status" value="1"/>
</dbReference>
<gene>
    <name evidence="4" type="ORF">NMOB1V02_LOCUS2038</name>
</gene>
<protein>
    <recommendedName>
        <fullName evidence="3">PID domain-containing protein</fullName>
    </recommendedName>
</protein>
<keyword evidence="2" id="KW-0677">Repeat</keyword>
<dbReference type="GO" id="GO:0043197">
    <property type="term" value="C:dendritic spine"/>
    <property type="evidence" value="ECO:0007669"/>
    <property type="project" value="TreeGrafter"/>
</dbReference>
<evidence type="ECO:0000256" key="1">
    <source>
        <dbReference type="ARBA" id="ARBA00022448"/>
    </source>
</evidence>
<dbReference type="GO" id="GO:0007268">
    <property type="term" value="P:chemical synaptic transmission"/>
    <property type="evidence" value="ECO:0007669"/>
    <property type="project" value="TreeGrafter"/>
</dbReference>
<dbReference type="Pfam" id="PF00640">
    <property type="entry name" value="PID"/>
    <property type="match status" value="1"/>
</dbReference>
<dbReference type="GO" id="GO:0005737">
    <property type="term" value="C:cytoplasm"/>
    <property type="evidence" value="ECO:0007669"/>
    <property type="project" value="TreeGrafter"/>
</dbReference>
<accession>A0A7R9BFA6</accession>
<proteinExistence type="predicted"/>
<evidence type="ECO:0000259" key="3">
    <source>
        <dbReference type="Pfam" id="PF00640"/>
    </source>
</evidence>
<dbReference type="Proteomes" id="UP000678499">
    <property type="component" value="Unassembled WGS sequence"/>
</dbReference>
<feature type="domain" description="PID" evidence="3">
    <location>
        <begin position="100"/>
        <end position="139"/>
    </location>
</feature>
<dbReference type="PANTHER" id="PTHR12345">
    <property type="entry name" value="SYNTENIN RELATED"/>
    <property type="match status" value="1"/>
</dbReference>
<dbReference type="EMBL" id="CAJPEX010000219">
    <property type="protein sequence ID" value="CAG0914338.1"/>
    <property type="molecule type" value="Genomic_DNA"/>
</dbReference>
<dbReference type="OrthoDB" id="8300653at2759"/>
<keyword evidence="5" id="KW-1185">Reference proteome</keyword>
<organism evidence="4">
    <name type="scientific">Notodromas monacha</name>
    <dbReference type="NCBI Taxonomy" id="399045"/>
    <lineage>
        <taxon>Eukaryota</taxon>
        <taxon>Metazoa</taxon>
        <taxon>Ecdysozoa</taxon>
        <taxon>Arthropoda</taxon>
        <taxon>Crustacea</taxon>
        <taxon>Oligostraca</taxon>
        <taxon>Ostracoda</taxon>
        <taxon>Podocopa</taxon>
        <taxon>Podocopida</taxon>
        <taxon>Cypridocopina</taxon>
        <taxon>Cypridoidea</taxon>
        <taxon>Cyprididae</taxon>
        <taxon>Notodromas</taxon>
    </lineage>
</organism>
<evidence type="ECO:0000313" key="4">
    <source>
        <dbReference type="EMBL" id="CAD7274186.1"/>
    </source>
</evidence>
<dbReference type="GO" id="GO:0005886">
    <property type="term" value="C:plasma membrane"/>
    <property type="evidence" value="ECO:0007669"/>
    <property type="project" value="TreeGrafter"/>
</dbReference>
<dbReference type="PANTHER" id="PTHR12345:SF16">
    <property type="entry name" value="X11L, ISOFORM F-RELATED"/>
    <property type="match status" value="1"/>
</dbReference>
<dbReference type="AlphaFoldDB" id="A0A7R9BFA6"/>
<sequence length="180" mass="20286">MPTGECLLVLSCLSPWRPRCVHFDATLWPKQESLFIPINLIRDLDVSRCIFDCCVVACLVRFLTRFGLERVGPGTDELFSPPPLGIRRHEPSVLIEGVLFRARYLGSTQLVCEGQPTKATRMIQAEEAVSRIKFSDDAARSHSFRVSGSFRSRRVDLVSTLATRTSRDFRSVLTFPNPSL</sequence>
<reference evidence="4" key="1">
    <citation type="submission" date="2020-11" db="EMBL/GenBank/DDBJ databases">
        <authorList>
            <person name="Tran Van P."/>
        </authorList>
    </citation>
    <scope>NUCLEOTIDE SEQUENCE</scope>
</reference>
<dbReference type="SUPFAM" id="SSF50729">
    <property type="entry name" value="PH domain-like"/>
    <property type="match status" value="1"/>
</dbReference>
<evidence type="ECO:0000256" key="2">
    <source>
        <dbReference type="ARBA" id="ARBA00022737"/>
    </source>
</evidence>
<dbReference type="InterPro" id="IPR006020">
    <property type="entry name" value="PTB/PI_dom"/>
</dbReference>
<dbReference type="EMBL" id="OA882256">
    <property type="protein sequence ID" value="CAD7274186.1"/>
    <property type="molecule type" value="Genomic_DNA"/>
</dbReference>